<evidence type="ECO:0000256" key="1">
    <source>
        <dbReference type="SAM" id="MobiDB-lite"/>
    </source>
</evidence>
<reference evidence="3 4" key="1">
    <citation type="submission" date="2014-07" db="EMBL/GenBank/DDBJ databases">
        <authorList>
            <person name="Wibberg Daniel"/>
        </authorList>
    </citation>
    <scope>NUCLEOTIDE SEQUENCE [LARGE SCALE GENOMIC DNA]</scope>
</reference>
<dbReference type="PATRIC" id="fig|35841.6.peg.2479"/>
<organism evidence="3 4">
    <name type="scientific">Caldibacillus thermoamylovorans</name>
    <dbReference type="NCBI Taxonomy" id="35841"/>
    <lineage>
        <taxon>Bacteria</taxon>
        <taxon>Bacillati</taxon>
        <taxon>Bacillota</taxon>
        <taxon>Bacilli</taxon>
        <taxon>Bacillales</taxon>
        <taxon>Bacillaceae</taxon>
        <taxon>Caldibacillus</taxon>
    </lineage>
</organism>
<dbReference type="InterPro" id="IPR048421">
    <property type="entry name" value="YqgU_beta-prop"/>
</dbReference>
<sequence>MGKWLSVLIFFVLLLSGCETEELNKPSPSKLDSEKSAANQTVNGKGLNSQSIVPLKVKEADFQFIIDWETDETLLFVERKNSRSIVSAYDLLSGVKKEVYVSDEPIVSAQLSPSREYLLIHSASTAYKALLTVIRLPGQQIVFQEEIESKEVHYEWNGYDETKILVSAFYEDWSFRSYLIDIEKRSLQEMNLSQPFAVWLKQSRFLYLDWGNDEPRITAPLTIYENGNEKHVKNEEKFYYIDGWKNFLLAIAPSDKDPSKAIFLFYDHELQPLYSFEIPHLTDFSGWVIPTYDLAGKNFFIIEPKKSGEADLYNDGFRLVKRNIKSGKEEVILKSVESAPLLCSPKGKSCLTGNLYEHIIFINEKKMASVIEFE</sequence>
<dbReference type="PROSITE" id="PS51257">
    <property type="entry name" value="PROKAR_LIPOPROTEIN"/>
    <property type="match status" value="1"/>
</dbReference>
<protein>
    <recommendedName>
        <fullName evidence="2">YqgU-like 6-bladed beta-propeller domain-containing protein</fullName>
    </recommendedName>
</protein>
<dbReference type="eggNOG" id="ENOG50324E2">
    <property type="taxonomic scope" value="Bacteria"/>
</dbReference>
<dbReference type="EMBL" id="CCRF01000064">
    <property type="protein sequence ID" value="CEE02025.1"/>
    <property type="molecule type" value="Genomic_DNA"/>
</dbReference>
<dbReference type="RefSeq" id="WP_034771027.1">
    <property type="nucleotide sequence ID" value="NZ_CCRF01000064.1"/>
</dbReference>
<dbReference type="Pfam" id="PF21101">
    <property type="entry name" value="YqgU"/>
    <property type="match status" value="1"/>
</dbReference>
<keyword evidence="4" id="KW-1185">Reference proteome</keyword>
<dbReference type="Proteomes" id="UP000040576">
    <property type="component" value="Unassembled WGS sequence"/>
</dbReference>
<evidence type="ECO:0000313" key="3">
    <source>
        <dbReference type="EMBL" id="CEE02025.1"/>
    </source>
</evidence>
<dbReference type="AlphaFoldDB" id="A0A090J2D5"/>
<gene>
    <name evidence="3" type="ORF">BT1A1_2204</name>
</gene>
<accession>A0A090J2D5</accession>
<feature type="region of interest" description="Disordered" evidence="1">
    <location>
        <begin position="23"/>
        <end position="42"/>
    </location>
</feature>
<feature type="domain" description="YqgU-like 6-bladed beta-propeller" evidence="2">
    <location>
        <begin position="91"/>
        <end position="353"/>
    </location>
</feature>
<evidence type="ECO:0000259" key="2">
    <source>
        <dbReference type="Pfam" id="PF21101"/>
    </source>
</evidence>
<evidence type="ECO:0000313" key="4">
    <source>
        <dbReference type="Proteomes" id="UP000040576"/>
    </source>
</evidence>
<proteinExistence type="predicted"/>
<name>A0A090J2D5_9BACI</name>